<organism evidence="2 3">
    <name type="scientific">Liparis tanakae</name>
    <name type="common">Tanaka's snailfish</name>
    <dbReference type="NCBI Taxonomy" id="230148"/>
    <lineage>
        <taxon>Eukaryota</taxon>
        <taxon>Metazoa</taxon>
        <taxon>Chordata</taxon>
        <taxon>Craniata</taxon>
        <taxon>Vertebrata</taxon>
        <taxon>Euteleostomi</taxon>
        <taxon>Actinopterygii</taxon>
        <taxon>Neopterygii</taxon>
        <taxon>Teleostei</taxon>
        <taxon>Neoteleostei</taxon>
        <taxon>Acanthomorphata</taxon>
        <taxon>Eupercaria</taxon>
        <taxon>Perciformes</taxon>
        <taxon>Cottioidei</taxon>
        <taxon>Cottales</taxon>
        <taxon>Liparidae</taxon>
        <taxon>Liparis</taxon>
    </lineage>
</organism>
<dbReference type="AlphaFoldDB" id="A0A4Z2FZ89"/>
<gene>
    <name evidence="2" type="ORF">EYF80_043243</name>
</gene>
<evidence type="ECO:0000256" key="1">
    <source>
        <dbReference type="SAM" id="MobiDB-lite"/>
    </source>
</evidence>
<keyword evidence="3" id="KW-1185">Reference proteome</keyword>
<evidence type="ECO:0000313" key="2">
    <source>
        <dbReference type="EMBL" id="TNN46569.1"/>
    </source>
</evidence>
<feature type="region of interest" description="Disordered" evidence="1">
    <location>
        <begin position="50"/>
        <end position="140"/>
    </location>
</feature>
<comment type="caution">
    <text evidence="2">The sequence shown here is derived from an EMBL/GenBank/DDBJ whole genome shotgun (WGS) entry which is preliminary data.</text>
</comment>
<dbReference type="EMBL" id="SRLO01000783">
    <property type="protein sequence ID" value="TNN46569.1"/>
    <property type="molecule type" value="Genomic_DNA"/>
</dbReference>
<evidence type="ECO:0000313" key="3">
    <source>
        <dbReference type="Proteomes" id="UP000314294"/>
    </source>
</evidence>
<name>A0A4Z2FZ89_9TELE</name>
<reference evidence="2 3" key="1">
    <citation type="submission" date="2019-03" db="EMBL/GenBank/DDBJ databases">
        <title>First draft genome of Liparis tanakae, snailfish: a comprehensive survey of snailfish specific genes.</title>
        <authorList>
            <person name="Kim W."/>
            <person name="Song I."/>
            <person name="Jeong J.-H."/>
            <person name="Kim D."/>
            <person name="Kim S."/>
            <person name="Ryu S."/>
            <person name="Song J.Y."/>
            <person name="Lee S.K."/>
        </authorList>
    </citation>
    <scope>NUCLEOTIDE SEQUENCE [LARGE SCALE GENOMIC DNA]</scope>
    <source>
        <tissue evidence="2">Muscle</tissue>
    </source>
</reference>
<sequence length="140" mass="15687">MSSNLQDRADSRRGTRSWFCCCNFLRDRAAVPTTPGGSNDLRDIRHPSALHPVVWGTGPPRDRSTLRHTGLLQHSPPGTDRTGGRVDPNPPDRRNLPGIFQKAPRAPRPRSSNRGDIAGNPPEKGNEERKNERGRKRDWL</sequence>
<dbReference type="Proteomes" id="UP000314294">
    <property type="component" value="Unassembled WGS sequence"/>
</dbReference>
<accession>A0A4Z2FZ89</accession>
<protein>
    <submittedName>
        <fullName evidence="2">Uncharacterized protein</fullName>
    </submittedName>
</protein>
<feature type="compositionally biased region" description="Basic and acidic residues" evidence="1">
    <location>
        <begin position="124"/>
        <end position="140"/>
    </location>
</feature>
<proteinExistence type="predicted"/>